<keyword evidence="5" id="KW-1185">Reference proteome</keyword>
<dbReference type="Pfam" id="PF25917">
    <property type="entry name" value="BSH_RND"/>
    <property type="match status" value="1"/>
</dbReference>
<evidence type="ECO:0000259" key="2">
    <source>
        <dbReference type="Pfam" id="PF25917"/>
    </source>
</evidence>
<dbReference type="SUPFAM" id="SSF111369">
    <property type="entry name" value="HlyD-like secretion proteins"/>
    <property type="match status" value="1"/>
</dbReference>
<evidence type="ECO:0000313" key="5">
    <source>
        <dbReference type="Proteomes" id="UP000553766"/>
    </source>
</evidence>
<dbReference type="Proteomes" id="UP000553766">
    <property type="component" value="Unassembled WGS sequence"/>
</dbReference>
<reference evidence="4 5" key="1">
    <citation type="submission" date="2020-08" db="EMBL/GenBank/DDBJ databases">
        <title>Genomic Encyclopedia of Type Strains, Phase IV (KMG-IV): sequencing the most valuable type-strain genomes for metagenomic binning, comparative biology and taxonomic classification.</title>
        <authorList>
            <person name="Goeker M."/>
        </authorList>
    </citation>
    <scope>NUCLEOTIDE SEQUENCE [LARGE SCALE GENOMIC DNA]</scope>
    <source>
        <strain evidence="4 5">DSM 103377</strain>
    </source>
</reference>
<comment type="similarity">
    <text evidence="1">Belongs to the membrane fusion protein (MFP) (TC 8.A.1) family.</text>
</comment>
<dbReference type="PANTHER" id="PTHR30469">
    <property type="entry name" value="MULTIDRUG RESISTANCE PROTEIN MDTA"/>
    <property type="match status" value="1"/>
</dbReference>
<dbReference type="AlphaFoldDB" id="A0A840WZD1"/>
<dbReference type="Gene3D" id="2.40.420.20">
    <property type="match status" value="1"/>
</dbReference>
<evidence type="ECO:0000259" key="3">
    <source>
        <dbReference type="Pfam" id="PF25954"/>
    </source>
</evidence>
<dbReference type="PANTHER" id="PTHR30469:SF29">
    <property type="entry name" value="BLR2860 PROTEIN"/>
    <property type="match status" value="1"/>
</dbReference>
<proteinExistence type="inferred from homology"/>
<dbReference type="GO" id="GO:1990281">
    <property type="term" value="C:efflux pump complex"/>
    <property type="evidence" value="ECO:0007669"/>
    <property type="project" value="TreeGrafter"/>
</dbReference>
<feature type="domain" description="Multidrug resistance protein MdtA-like barrel-sandwich hybrid" evidence="2">
    <location>
        <begin position="81"/>
        <end position="207"/>
    </location>
</feature>
<sequence length="367" mass="38771">MKIVPILSALLVLAGIYVFIFERDRFMPAAPPTEMAEADIAPAAAPDATPMERAVPVVIQPSTAQTVASGVILRGRTEATRRVDVRAETTGTVISEPLASGTMVSAGQLLCELDPGTRNAQLAQARAALEEARLNDQASSTLAERGFGSETTAAARRAQLGAALAAVEQAEKEIERLRITAPFAGTLETETAELGALLQPGSACATVMSLDRIRFVGFVPELEVARIAIGSPVEVRMIDGTTVSGDVTFVANSADPATRTFRIEAEVDNTDRRIRDGATAEISIAISAGEAHFLPQAALTLDDAGQIGVRIVRDGAAYFVPTTVIRDEMNGVWLGGLPDQADVIIVGQEFVNDGRSVRPVRADEVLQ</sequence>
<dbReference type="InterPro" id="IPR058792">
    <property type="entry name" value="Beta-barrel_RND_2"/>
</dbReference>
<dbReference type="Gene3D" id="1.10.287.470">
    <property type="entry name" value="Helix hairpin bin"/>
    <property type="match status" value="1"/>
</dbReference>
<dbReference type="EMBL" id="JACIJS010000007">
    <property type="protein sequence ID" value="MBB5516500.1"/>
    <property type="molecule type" value="Genomic_DNA"/>
</dbReference>
<comment type="caution">
    <text evidence="4">The sequence shown here is derived from an EMBL/GenBank/DDBJ whole genome shotgun (WGS) entry which is preliminary data.</text>
</comment>
<dbReference type="Pfam" id="PF25954">
    <property type="entry name" value="Beta-barrel_RND_2"/>
    <property type="match status" value="1"/>
</dbReference>
<dbReference type="InterPro" id="IPR006143">
    <property type="entry name" value="RND_pump_MFP"/>
</dbReference>
<dbReference type="RefSeq" id="WP_184012165.1">
    <property type="nucleotide sequence ID" value="NZ_JACIJS010000007.1"/>
</dbReference>
<dbReference type="GO" id="GO:0015562">
    <property type="term" value="F:efflux transmembrane transporter activity"/>
    <property type="evidence" value="ECO:0007669"/>
    <property type="project" value="TreeGrafter"/>
</dbReference>
<organism evidence="4 5">
    <name type="scientific">Rubricella aquisinus</name>
    <dbReference type="NCBI Taxonomy" id="2028108"/>
    <lineage>
        <taxon>Bacteria</taxon>
        <taxon>Pseudomonadati</taxon>
        <taxon>Pseudomonadota</taxon>
        <taxon>Alphaproteobacteria</taxon>
        <taxon>Rhodobacterales</taxon>
        <taxon>Paracoccaceae</taxon>
        <taxon>Rubricella</taxon>
    </lineage>
</organism>
<accession>A0A840WZD1</accession>
<evidence type="ECO:0000313" key="4">
    <source>
        <dbReference type="EMBL" id="MBB5516500.1"/>
    </source>
</evidence>
<evidence type="ECO:0000256" key="1">
    <source>
        <dbReference type="ARBA" id="ARBA00009477"/>
    </source>
</evidence>
<feature type="domain" description="CusB-like beta-barrel" evidence="3">
    <location>
        <begin position="219"/>
        <end position="285"/>
    </location>
</feature>
<dbReference type="Gene3D" id="2.40.30.170">
    <property type="match status" value="1"/>
</dbReference>
<dbReference type="Gene3D" id="2.40.50.100">
    <property type="match status" value="1"/>
</dbReference>
<dbReference type="NCBIfam" id="TIGR01730">
    <property type="entry name" value="RND_mfp"/>
    <property type="match status" value="1"/>
</dbReference>
<dbReference type="InterPro" id="IPR058625">
    <property type="entry name" value="MdtA-like_BSH"/>
</dbReference>
<protein>
    <submittedName>
        <fullName evidence="4">Multidrug efflux system membrane fusion protein</fullName>
    </submittedName>
</protein>
<name>A0A840WZD1_9RHOB</name>
<gene>
    <name evidence="4" type="ORF">FHS89_002531</name>
</gene>